<evidence type="ECO:0000313" key="1">
    <source>
        <dbReference type="EMBL" id="GAH99190.1"/>
    </source>
</evidence>
<organism evidence="1">
    <name type="scientific">marine sediment metagenome</name>
    <dbReference type="NCBI Taxonomy" id="412755"/>
    <lineage>
        <taxon>unclassified sequences</taxon>
        <taxon>metagenomes</taxon>
        <taxon>ecological metagenomes</taxon>
    </lineage>
</organism>
<gene>
    <name evidence="1" type="ORF">S06H3_01866</name>
</gene>
<reference evidence="1" key="1">
    <citation type="journal article" date="2014" name="Front. Microbiol.">
        <title>High frequency of phylogenetically diverse reductive dehalogenase-homologous genes in deep subseafloor sedimentary metagenomes.</title>
        <authorList>
            <person name="Kawai M."/>
            <person name="Futagami T."/>
            <person name="Toyoda A."/>
            <person name="Takaki Y."/>
            <person name="Nishi S."/>
            <person name="Hori S."/>
            <person name="Arai W."/>
            <person name="Tsubouchi T."/>
            <person name="Morono Y."/>
            <person name="Uchiyama I."/>
            <person name="Ito T."/>
            <person name="Fujiyama A."/>
            <person name="Inagaki F."/>
            <person name="Takami H."/>
        </authorList>
    </citation>
    <scope>NUCLEOTIDE SEQUENCE</scope>
    <source>
        <strain evidence="1">Expedition CK06-06</strain>
    </source>
</reference>
<protein>
    <submittedName>
        <fullName evidence="1">Uncharacterized protein</fullName>
    </submittedName>
</protein>
<feature type="non-terminal residue" evidence="1">
    <location>
        <position position="38"/>
    </location>
</feature>
<dbReference type="AlphaFoldDB" id="X1KZW7"/>
<name>X1KZW7_9ZZZZ</name>
<proteinExistence type="predicted"/>
<sequence length="38" mass="4454">MIRGRKCPVCLKVWEWTPEYWPETCPTCPGVLLLAVYD</sequence>
<dbReference type="EMBL" id="BARV01000500">
    <property type="protein sequence ID" value="GAH99190.1"/>
    <property type="molecule type" value="Genomic_DNA"/>
</dbReference>
<comment type="caution">
    <text evidence="1">The sequence shown here is derived from an EMBL/GenBank/DDBJ whole genome shotgun (WGS) entry which is preliminary data.</text>
</comment>
<accession>X1KZW7</accession>